<evidence type="ECO:0000313" key="2">
    <source>
        <dbReference type="EMBL" id="KAK1423780.1"/>
    </source>
</evidence>
<evidence type="ECO:0000313" key="3">
    <source>
        <dbReference type="Proteomes" id="UP001229421"/>
    </source>
</evidence>
<feature type="domain" description="Reverse transcriptase Ty1/copia-type" evidence="1">
    <location>
        <begin position="20"/>
        <end position="135"/>
    </location>
</feature>
<sequence>MQDERWVEAMKKEIQALEQNKTWTLETLPEGKRAIDSKWMYKIKYKPNGEIERFKARFFTRGFAQTEGVDFHDTFAPLAKLVTVRTLITVATKKNWIIQQFDVNNAFLHGDLEEEVYMKIPQGFSKENETRVCRL</sequence>
<dbReference type="Pfam" id="PF07727">
    <property type="entry name" value="RVT_2"/>
    <property type="match status" value="1"/>
</dbReference>
<accession>A0AAD8NPN1</accession>
<organism evidence="2 3">
    <name type="scientific">Tagetes erecta</name>
    <name type="common">African marigold</name>
    <dbReference type="NCBI Taxonomy" id="13708"/>
    <lineage>
        <taxon>Eukaryota</taxon>
        <taxon>Viridiplantae</taxon>
        <taxon>Streptophyta</taxon>
        <taxon>Embryophyta</taxon>
        <taxon>Tracheophyta</taxon>
        <taxon>Spermatophyta</taxon>
        <taxon>Magnoliopsida</taxon>
        <taxon>eudicotyledons</taxon>
        <taxon>Gunneridae</taxon>
        <taxon>Pentapetalae</taxon>
        <taxon>asterids</taxon>
        <taxon>campanulids</taxon>
        <taxon>Asterales</taxon>
        <taxon>Asteraceae</taxon>
        <taxon>Asteroideae</taxon>
        <taxon>Heliantheae alliance</taxon>
        <taxon>Tageteae</taxon>
        <taxon>Tagetes</taxon>
    </lineage>
</organism>
<dbReference type="AlphaFoldDB" id="A0AAD8NPN1"/>
<comment type="caution">
    <text evidence="2">The sequence shown here is derived from an EMBL/GenBank/DDBJ whole genome shotgun (WGS) entry which is preliminary data.</text>
</comment>
<keyword evidence="3" id="KW-1185">Reference proteome</keyword>
<dbReference type="Proteomes" id="UP001229421">
    <property type="component" value="Unassembled WGS sequence"/>
</dbReference>
<dbReference type="InterPro" id="IPR013103">
    <property type="entry name" value="RVT_2"/>
</dbReference>
<proteinExistence type="predicted"/>
<dbReference type="EMBL" id="JAUHHV010000005">
    <property type="protein sequence ID" value="KAK1423780.1"/>
    <property type="molecule type" value="Genomic_DNA"/>
</dbReference>
<protein>
    <recommendedName>
        <fullName evidence="1">Reverse transcriptase Ty1/copia-type domain-containing protein</fullName>
    </recommendedName>
</protein>
<reference evidence="2" key="1">
    <citation type="journal article" date="2023" name="bioRxiv">
        <title>Improved chromosome-level genome assembly for marigold (Tagetes erecta).</title>
        <authorList>
            <person name="Jiang F."/>
            <person name="Yuan L."/>
            <person name="Wang S."/>
            <person name="Wang H."/>
            <person name="Xu D."/>
            <person name="Wang A."/>
            <person name="Fan W."/>
        </authorList>
    </citation>
    <scope>NUCLEOTIDE SEQUENCE</scope>
    <source>
        <strain evidence="2">WSJ</strain>
        <tissue evidence="2">Leaf</tissue>
    </source>
</reference>
<name>A0AAD8NPN1_TARER</name>
<evidence type="ECO:0000259" key="1">
    <source>
        <dbReference type="Pfam" id="PF07727"/>
    </source>
</evidence>
<gene>
    <name evidence="2" type="ORF">QVD17_19088</name>
</gene>